<protein>
    <recommendedName>
        <fullName evidence="1">RNase H type-1 domain-containing protein</fullName>
    </recommendedName>
</protein>
<dbReference type="Pfam" id="PF13456">
    <property type="entry name" value="RVT_3"/>
    <property type="match status" value="1"/>
</dbReference>
<dbReference type="InterPro" id="IPR002156">
    <property type="entry name" value="RNaseH_domain"/>
</dbReference>
<comment type="caution">
    <text evidence="2">The sequence shown here is derived from an EMBL/GenBank/DDBJ whole genome shotgun (WGS) entry which is preliminary data.</text>
</comment>
<organism evidence="2 3">
    <name type="scientific">Hibiscus trionum</name>
    <name type="common">Flower of an hour</name>
    <dbReference type="NCBI Taxonomy" id="183268"/>
    <lineage>
        <taxon>Eukaryota</taxon>
        <taxon>Viridiplantae</taxon>
        <taxon>Streptophyta</taxon>
        <taxon>Embryophyta</taxon>
        <taxon>Tracheophyta</taxon>
        <taxon>Spermatophyta</taxon>
        <taxon>Magnoliopsida</taxon>
        <taxon>eudicotyledons</taxon>
        <taxon>Gunneridae</taxon>
        <taxon>Pentapetalae</taxon>
        <taxon>rosids</taxon>
        <taxon>malvids</taxon>
        <taxon>Malvales</taxon>
        <taxon>Malvaceae</taxon>
        <taxon>Malvoideae</taxon>
        <taxon>Hibiscus</taxon>
    </lineage>
</organism>
<evidence type="ECO:0000259" key="1">
    <source>
        <dbReference type="Pfam" id="PF13456"/>
    </source>
</evidence>
<dbReference type="PANTHER" id="PTHR47723">
    <property type="entry name" value="OS05G0353850 PROTEIN"/>
    <property type="match status" value="1"/>
</dbReference>
<dbReference type="GO" id="GO:0003676">
    <property type="term" value="F:nucleic acid binding"/>
    <property type="evidence" value="ECO:0007669"/>
    <property type="project" value="InterPro"/>
</dbReference>
<dbReference type="InterPro" id="IPR012337">
    <property type="entry name" value="RNaseH-like_sf"/>
</dbReference>
<dbReference type="SUPFAM" id="SSF53098">
    <property type="entry name" value="Ribonuclease H-like"/>
    <property type="match status" value="1"/>
</dbReference>
<accession>A0A9W7HIA1</accession>
<dbReference type="PANTHER" id="PTHR47723:SF19">
    <property type="entry name" value="POLYNUCLEOTIDYL TRANSFERASE, RIBONUCLEASE H-LIKE SUPERFAMILY PROTEIN"/>
    <property type="match status" value="1"/>
</dbReference>
<dbReference type="InterPro" id="IPR053151">
    <property type="entry name" value="RNase_H-like"/>
</dbReference>
<dbReference type="InterPro" id="IPR036397">
    <property type="entry name" value="RNaseH_sf"/>
</dbReference>
<evidence type="ECO:0000313" key="2">
    <source>
        <dbReference type="EMBL" id="GMI78059.1"/>
    </source>
</evidence>
<dbReference type="CDD" id="cd06222">
    <property type="entry name" value="RNase_H_like"/>
    <property type="match status" value="1"/>
</dbReference>
<evidence type="ECO:0000313" key="3">
    <source>
        <dbReference type="Proteomes" id="UP001165190"/>
    </source>
</evidence>
<feature type="domain" description="RNase H type-1" evidence="1">
    <location>
        <begin position="99"/>
        <end position="218"/>
    </location>
</feature>
<dbReference type="OrthoDB" id="998186at2759"/>
<name>A0A9W7HIA1_HIBTR</name>
<sequence length="251" mass="28347">MVDASAWIYHNLRAMSYVENVPWGVVFAATTWNLWKHRNELVFQGSTNQPSSILYQSILWARYYAEASCFTRILSNKMVRKSTAAQRWIRPPSGFICVNVDGIIRASSGQGLIGGIFRDDSGNWLLGFQQSLGIATAFTTELWAIWTGLYLAWENGFERVQLQSDCRTAVDMVMDRHASSSPTPLVRAIATWRERSWFTEVIWVPYDQNTTADKLAKSQDCSTRALTVLDQPPSFLFSCLTRDRIGAASPS</sequence>
<dbReference type="EMBL" id="BSYR01000014">
    <property type="protein sequence ID" value="GMI78059.1"/>
    <property type="molecule type" value="Genomic_DNA"/>
</dbReference>
<dbReference type="Proteomes" id="UP001165190">
    <property type="component" value="Unassembled WGS sequence"/>
</dbReference>
<dbReference type="Gene3D" id="3.30.420.10">
    <property type="entry name" value="Ribonuclease H-like superfamily/Ribonuclease H"/>
    <property type="match status" value="1"/>
</dbReference>
<dbReference type="GO" id="GO:0004523">
    <property type="term" value="F:RNA-DNA hybrid ribonuclease activity"/>
    <property type="evidence" value="ECO:0007669"/>
    <property type="project" value="InterPro"/>
</dbReference>
<keyword evidence="3" id="KW-1185">Reference proteome</keyword>
<dbReference type="InterPro" id="IPR044730">
    <property type="entry name" value="RNase_H-like_dom_plant"/>
</dbReference>
<dbReference type="AlphaFoldDB" id="A0A9W7HIA1"/>
<proteinExistence type="predicted"/>
<reference evidence="2" key="1">
    <citation type="submission" date="2023-05" db="EMBL/GenBank/DDBJ databases">
        <title>Genome and transcriptome analyses reveal genes involved in the formation of fine ridges on petal epidermal cells in Hibiscus trionum.</title>
        <authorList>
            <person name="Koshimizu S."/>
            <person name="Masuda S."/>
            <person name="Ishii T."/>
            <person name="Shirasu K."/>
            <person name="Hoshino A."/>
            <person name="Arita M."/>
        </authorList>
    </citation>
    <scope>NUCLEOTIDE SEQUENCE</scope>
    <source>
        <strain evidence="2">Hamamatsu line</strain>
    </source>
</reference>
<gene>
    <name evidence="2" type="ORF">HRI_001475200</name>
</gene>